<name>A0A8J2BKK3_9BACT</name>
<keyword evidence="2" id="KW-1185">Reference proteome</keyword>
<comment type="caution">
    <text evidence="1">The sequence shown here is derived from an EMBL/GenBank/DDBJ whole genome shotgun (WGS) entry which is preliminary data.</text>
</comment>
<protein>
    <submittedName>
        <fullName evidence="1">Uncharacterized protein</fullName>
    </submittedName>
</protein>
<organism evidence="1 2">
    <name type="scientific">Candidatus Methylacidithermus pantelleriae</name>
    <dbReference type="NCBI Taxonomy" id="2744239"/>
    <lineage>
        <taxon>Bacteria</taxon>
        <taxon>Pseudomonadati</taxon>
        <taxon>Verrucomicrobiota</taxon>
        <taxon>Methylacidiphilae</taxon>
        <taxon>Methylacidiphilales</taxon>
        <taxon>Methylacidiphilaceae</taxon>
        <taxon>Candidatus Methylacidithermus</taxon>
    </lineage>
</organism>
<dbReference type="Proteomes" id="UP000663859">
    <property type="component" value="Unassembled WGS sequence"/>
</dbReference>
<sequence length="52" mass="6260">MYFNESFLLSALFPFSPDGFVGSIYTERTAWLYAHWHYNRFTETLSKARENF</sequence>
<dbReference type="AlphaFoldDB" id="A0A8J2BKK3"/>
<evidence type="ECO:0000313" key="1">
    <source>
        <dbReference type="EMBL" id="CAF0702713.1"/>
    </source>
</evidence>
<reference evidence="1" key="1">
    <citation type="submission" date="2021-02" db="EMBL/GenBank/DDBJ databases">
        <authorList>
            <person name="Cremers G."/>
            <person name="Picone N."/>
        </authorList>
    </citation>
    <scope>NUCLEOTIDE SEQUENCE</scope>
    <source>
        <strain evidence="1">PQ17</strain>
    </source>
</reference>
<gene>
    <name evidence="1" type="ORF">MPNT_50166</name>
</gene>
<accession>A0A8J2BKK3</accession>
<evidence type="ECO:0000313" key="2">
    <source>
        <dbReference type="Proteomes" id="UP000663859"/>
    </source>
</evidence>
<proteinExistence type="predicted"/>
<dbReference type="EMBL" id="CAJNOB010000045">
    <property type="protein sequence ID" value="CAF0702713.1"/>
    <property type="molecule type" value="Genomic_DNA"/>
</dbReference>